<comment type="similarity">
    <text evidence="1 4">Belongs to the short-chain dehydrogenases/reductases (SDR) family.</text>
</comment>
<protein>
    <submittedName>
        <fullName evidence="5">NAD(P)-dependent dehydrogenase, short-chain alcohol dehydrogenase family</fullName>
    </submittedName>
</protein>
<dbReference type="PRINTS" id="PR00080">
    <property type="entry name" value="SDRFAMILY"/>
</dbReference>
<dbReference type="PANTHER" id="PTHR43490:SF99">
    <property type="entry name" value="SHORT-CHAIN DEHYDROGENASE_REDUCTASE"/>
    <property type="match status" value="1"/>
</dbReference>
<evidence type="ECO:0000313" key="6">
    <source>
        <dbReference type="Proteomes" id="UP000199046"/>
    </source>
</evidence>
<dbReference type="SUPFAM" id="SSF51735">
    <property type="entry name" value="NAD(P)-binding Rossmann-fold domains"/>
    <property type="match status" value="1"/>
</dbReference>
<evidence type="ECO:0000256" key="4">
    <source>
        <dbReference type="RuleBase" id="RU000363"/>
    </source>
</evidence>
<dbReference type="GO" id="GO:0016020">
    <property type="term" value="C:membrane"/>
    <property type="evidence" value="ECO:0007669"/>
    <property type="project" value="TreeGrafter"/>
</dbReference>
<organism evidence="5 6">
    <name type="scientific">Kushneria avicenniae</name>
    <dbReference type="NCBI Taxonomy" id="402385"/>
    <lineage>
        <taxon>Bacteria</taxon>
        <taxon>Pseudomonadati</taxon>
        <taxon>Pseudomonadota</taxon>
        <taxon>Gammaproteobacteria</taxon>
        <taxon>Oceanospirillales</taxon>
        <taxon>Halomonadaceae</taxon>
        <taxon>Kushneria</taxon>
    </lineage>
</organism>
<evidence type="ECO:0000313" key="5">
    <source>
        <dbReference type="EMBL" id="SFC06803.1"/>
    </source>
</evidence>
<dbReference type="PRINTS" id="PR00081">
    <property type="entry name" value="GDHRDH"/>
</dbReference>
<dbReference type="InterPro" id="IPR002347">
    <property type="entry name" value="SDR_fam"/>
</dbReference>
<dbReference type="Pfam" id="PF00106">
    <property type="entry name" value="adh_short"/>
    <property type="match status" value="1"/>
</dbReference>
<keyword evidence="2" id="KW-0521">NADP</keyword>
<accession>A0A1I1GBU6</accession>
<dbReference type="AlphaFoldDB" id="A0A1I1GBU6"/>
<dbReference type="Proteomes" id="UP000199046">
    <property type="component" value="Unassembled WGS sequence"/>
</dbReference>
<dbReference type="Gene3D" id="3.40.50.720">
    <property type="entry name" value="NAD(P)-binding Rossmann-like Domain"/>
    <property type="match status" value="1"/>
</dbReference>
<dbReference type="STRING" id="402385.SAMN05421848_0422"/>
<evidence type="ECO:0000256" key="1">
    <source>
        <dbReference type="ARBA" id="ARBA00006484"/>
    </source>
</evidence>
<dbReference type="RefSeq" id="WP_217639622.1">
    <property type="nucleotide sequence ID" value="NZ_FOLY01000001.1"/>
</dbReference>
<reference evidence="6" key="1">
    <citation type="submission" date="2016-10" db="EMBL/GenBank/DDBJ databases">
        <authorList>
            <person name="Varghese N."/>
            <person name="Submissions S."/>
        </authorList>
    </citation>
    <scope>NUCLEOTIDE SEQUENCE [LARGE SCALE GENOMIC DNA]</scope>
    <source>
        <strain evidence="6">DSM 23439</strain>
    </source>
</reference>
<sequence length="237" mass="25258">MNGKQIALVSGANRGLGLSIAKGLSRAGFHVLAGCRDLETGQRIFSPSSSDGIEPVQLEVTDENSIERLRQFIADKFGKIDVLINNAGLSADMTPSLSTRDRYRNTFDVNVLGVVLLTEGMLPLLQNSDHARIVNISSSLASFTLRSDASWPYASFQLPFYQASKAALNALTLSHATAFAEHGIKVNAVCPGFTATEATQFQGRNVDESAEIAIRLAQIGVDGPTGAFVDDGGTVAW</sequence>
<dbReference type="InterPro" id="IPR036291">
    <property type="entry name" value="NAD(P)-bd_dom_sf"/>
</dbReference>
<evidence type="ECO:0000256" key="2">
    <source>
        <dbReference type="ARBA" id="ARBA00022857"/>
    </source>
</evidence>
<keyword evidence="6" id="KW-1185">Reference proteome</keyword>
<dbReference type="EMBL" id="FOLY01000001">
    <property type="protein sequence ID" value="SFC06803.1"/>
    <property type="molecule type" value="Genomic_DNA"/>
</dbReference>
<evidence type="ECO:0000256" key="3">
    <source>
        <dbReference type="ARBA" id="ARBA00023002"/>
    </source>
</evidence>
<keyword evidence="3" id="KW-0560">Oxidoreductase</keyword>
<dbReference type="PANTHER" id="PTHR43490">
    <property type="entry name" value="(+)-NEOMENTHOL DEHYDROGENASE"/>
    <property type="match status" value="1"/>
</dbReference>
<proteinExistence type="inferred from homology"/>
<gene>
    <name evidence="5" type="ORF">SAMN05421848_0422</name>
</gene>
<name>A0A1I1GBU6_9GAMM</name>
<dbReference type="GO" id="GO:0016491">
    <property type="term" value="F:oxidoreductase activity"/>
    <property type="evidence" value="ECO:0007669"/>
    <property type="project" value="UniProtKB-KW"/>
</dbReference>